<proteinExistence type="predicted"/>
<feature type="non-terminal residue" evidence="6">
    <location>
        <position position="85"/>
    </location>
</feature>
<feature type="domain" description="HTH tetR-type" evidence="5">
    <location>
        <begin position="11"/>
        <end position="70"/>
    </location>
</feature>
<keyword evidence="3" id="KW-0804">Transcription</keyword>
<comment type="caution">
    <text evidence="6">The sequence shown here is derived from an EMBL/GenBank/DDBJ whole genome shotgun (WGS) entry which is preliminary data.</text>
</comment>
<evidence type="ECO:0000313" key="6">
    <source>
        <dbReference type="EMBL" id="MFD0884415.1"/>
    </source>
</evidence>
<feature type="DNA-binding region" description="H-T-H motif" evidence="4">
    <location>
        <begin position="33"/>
        <end position="52"/>
    </location>
</feature>
<keyword evidence="2 4" id="KW-0238">DNA-binding</keyword>
<dbReference type="SUPFAM" id="SSF46689">
    <property type="entry name" value="Homeodomain-like"/>
    <property type="match status" value="1"/>
</dbReference>
<evidence type="ECO:0000256" key="2">
    <source>
        <dbReference type="ARBA" id="ARBA00023125"/>
    </source>
</evidence>
<dbReference type="Pfam" id="PF00440">
    <property type="entry name" value="TetR_N"/>
    <property type="match status" value="1"/>
</dbReference>
<gene>
    <name evidence="6" type="ORF">ACFQ08_07590</name>
</gene>
<accession>A0ABW3DKI4</accession>
<dbReference type="PANTHER" id="PTHR30055">
    <property type="entry name" value="HTH-TYPE TRANSCRIPTIONAL REGULATOR RUTR"/>
    <property type="match status" value="1"/>
</dbReference>
<name>A0ABW3DKI4_9ACTN</name>
<dbReference type="PROSITE" id="PS50977">
    <property type="entry name" value="HTH_TETR_2"/>
    <property type="match status" value="1"/>
</dbReference>
<dbReference type="InterPro" id="IPR001647">
    <property type="entry name" value="HTH_TetR"/>
</dbReference>
<reference evidence="7" key="1">
    <citation type="journal article" date="2019" name="Int. J. Syst. Evol. Microbiol.">
        <title>The Global Catalogue of Microorganisms (GCM) 10K type strain sequencing project: providing services to taxonomists for standard genome sequencing and annotation.</title>
        <authorList>
            <consortium name="The Broad Institute Genomics Platform"/>
            <consortium name="The Broad Institute Genome Sequencing Center for Infectious Disease"/>
            <person name="Wu L."/>
            <person name="Ma J."/>
        </authorList>
    </citation>
    <scope>NUCLEOTIDE SEQUENCE [LARGE SCALE GENOMIC DNA]</scope>
    <source>
        <strain evidence="7">CCUG 62974</strain>
    </source>
</reference>
<dbReference type="EMBL" id="JBHTHX010000163">
    <property type="protein sequence ID" value="MFD0884415.1"/>
    <property type="molecule type" value="Genomic_DNA"/>
</dbReference>
<dbReference type="InterPro" id="IPR009057">
    <property type="entry name" value="Homeodomain-like_sf"/>
</dbReference>
<dbReference type="Proteomes" id="UP001597024">
    <property type="component" value="Unassembled WGS sequence"/>
</dbReference>
<dbReference type="PRINTS" id="PR00455">
    <property type="entry name" value="HTHTETR"/>
</dbReference>
<dbReference type="PANTHER" id="PTHR30055:SF234">
    <property type="entry name" value="HTH-TYPE TRANSCRIPTIONAL REGULATOR BETI"/>
    <property type="match status" value="1"/>
</dbReference>
<evidence type="ECO:0000256" key="3">
    <source>
        <dbReference type="ARBA" id="ARBA00023163"/>
    </source>
</evidence>
<evidence type="ECO:0000259" key="5">
    <source>
        <dbReference type="PROSITE" id="PS50977"/>
    </source>
</evidence>
<keyword evidence="7" id="KW-1185">Reference proteome</keyword>
<evidence type="ECO:0000313" key="7">
    <source>
        <dbReference type="Proteomes" id="UP001597024"/>
    </source>
</evidence>
<dbReference type="InterPro" id="IPR050109">
    <property type="entry name" value="HTH-type_TetR-like_transc_reg"/>
</dbReference>
<keyword evidence="1" id="KW-0805">Transcription regulation</keyword>
<evidence type="ECO:0000256" key="4">
    <source>
        <dbReference type="PROSITE-ProRule" id="PRU00335"/>
    </source>
</evidence>
<dbReference type="Gene3D" id="1.10.357.10">
    <property type="entry name" value="Tetracycline Repressor, domain 2"/>
    <property type="match status" value="1"/>
</dbReference>
<sequence>MPEQRHRADALRNSDRIVRAAITALREGGTAVPLDEIARRAGVGIATVYRRFGDRDGVIRACFETYFAEEVEPHALAARRAADPR</sequence>
<evidence type="ECO:0000256" key="1">
    <source>
        <dbReference type="ARBA" id="ARBA00023015"/>
    </source>
</evidence>
<organism evidence="6 7">
    <name type="scientific">Streptosporangium algeriense</name>
    <dbReference type="NCBI Taxonomy" id="1682748"/>
    <lineage>
        <taxon>Bacteria</taxon>
        <taxon>Bacillati</taxon>
        <taxon>Actinomycetota</taxon>
        <taxon>Actinomycetes</taxon>
        <taxon>Streptosporangiales</taxon>
        <taxon>Streptosporangiaceae</taxon>
        <taxon>Streptosporangium</taxon>
    </lineage>
</organism>
<protein>
    <submittedName>
        <fullName evidence="6">TetR/AcrR family transcriptional regulator</fullName>
    </submittedName>
</protein>